<comment type="caution">
    <text evidence="3">The sequence shown here is derived from an EMBL/GenBank/DDBJ whole genome shotgun (WGS) entry which is preliminary data.</text>
</comment>
<feature type="compositionally biased region" description="Basic and acidic residues" evidence="1">
    <location>
        <begin position="342"/>
        <end position="351"/>
    </location>
</feature>
<feature type="chain" id="PRO_5035304149" evidence="2">
    <location>
        <begin position="19"/>
        <end position="648"/>
    </location>
</feature>
<dbReference type="Proteomes" id="UP000786811">
    <property type="component" value="Unassembled WGS sequence"/>
</dbReference>
<feature type="compositionally biased region" description="Low complexity" evidence="1">
    <location>
        <begin position="318"/>
        <end position="329"/>
    </location>
</feature>
<evidence type="ECO:0000256" key="2">
    <source>
        <dbReference type="SAM" id="SignalP"/>
    </source>
</evidence>
<reference evidence="3" key="1">
    <citation type="submission" date="2021-04" db="EMBL/GenBank/DDBJ databases">
        <authorList>
            <person name="Chebbi M.A.C M."/>
        </authorList>
    </citation>
    <scope>NUCLEOTIDE SEQUENCE</scope>
</reference>
<accession>A0A8J2HAA3</accession>
<feature type="compositionally biased region" description="Polar residues" evidence="1">
    <location>
        <begin position="296"/>
        <end position="307"/>
    </location>
</feature>
<gene>
    <name evidence="3" type="ORF">HICCMSTLAB_LOCUS4632</name>
</gene>
<feature type="region of interest" description="Disordered" evidence="1">
    <location>
        <begin position="84"/>
        <end position="105"/>
    </location>
</feature>
<proteinExistence type="predicted"/>
<evidence type="ECO:0000313" key="3">
    <source>
        <dbReference type="EMBL" id="CAG5087874.1"/>
    </source>
</evidence>
<dbReference type="AlphaFoldDB" id="A0A8J2HAA3"/>
<protein>
    <submittedName>
        <fullName evidence="3">Uncharacterized protein</fullName>
    </submittedName>
</protein>
<dbReference type="EMBL" id="CAJNRD030001119">
    <property type="protein sequence ID" value="CAG5087874.1"/>
    <property type="molecule type" value="Genomic_DNA"/>
</dbReference>
<organism evidence="3 4">
    <name type="scientific">Cotesia congregata</name>
    <name type="common">Parasitoid wasp</name>
    <name type="synonym">Apanteles congregatus</name>
    <dbReference type="NCBI Taxonomy" id="51543"/>
    <lineage>
        <taxon>Eukaryota</taxon>
        <taxon>Metazoa</taxon>
        <taxon>Ecdysozoa</taxon>
        <taxon>Arthropoda</taxon>
        <taxon>Hexapoda</taxon>
        <taxon>Insecta</taxon>
        <taxon>Pterygota</taxon>
        <taxon>Neoptera</taxon>
        <taxon>Endopterygota</taxon>
        <taxon>Hymenoptera</taxon>
        <taxon>Apocrita</taxon>
        <taxon>Ichneumonoidea</taxon>
        <taxon>Braconidae</taxon>
        <taxon>Microgastrinae</taxon>
        <taxon>Cotesia</taxon>
    </lineage>
</organism>
<feature type="region of interest" description="Disordered" evidence="1">
    <location>
        <begin position="286"/>
        <end position="357"/>
    </location>
</feature>
<dbReference type="OrthoDB" id="7698895at2759"/>
<feature type="signal peptide" evidence="2">
    <location>
        <begin position="1"/>
        <end position="18"/>
    </location>
</feature>
<keyword evidence="2" id="KW-0732">Signal</keyword>
<keyword evidence="4" id="KW-1185">Reference proteome</keyword>
<evidence type="ECO:0000256" key="1">
    <source>
        <dbReference type="SAM" id="MobiDB-lite"/>
    </source>
</evidence>
<name>A0A8J2HAA3_COTCN</name>
<sequence length="648" mass="69219">MRLTIIFFTVIITVWASAQQELPGQVGSGLSDTDGNAGIKKSDRGFGYSDSFRENTAVIDHKVIKNQKLKSKHSYKNHFQARRKNRFGRENHRGSGNRGKNHGVNAVDNTVVNNIENNRGHGKITNTVVNNISSNVGNSDGINYSSNSVSSKVRSAGGDPHAYNLVKSNVSSIAGSHGRNNYASNSINNTVVYSNPTRNRTLVENTVLNNINNNVEGSDGNHQLSSNLVNNKVLNHNNNTVKSDSNAVNITVPIDSNNSAKNTIAKKTVLEDSIDGKAKINPVVKTVSDDSKSRNAKTNPVNITVPDNSKDGNTESKLLNNNVLSNNNTTKDDNSTLVNKTVPDDSKDGNTDKNNTVLSNPINTVNTTVNKTVPDVSKERNNTILSSTNNTFDTAVNRSVSGELKDELTGFNLLNSTVRCNNNSIENSNSSLVIKTVPLDIIKNITDVSSLSNSTVDNGNTTVGNDTLIVIVSDNSTVQPISINVTSVDSSSNSTNSSTVKLNPRNTTEIATENSQNNMTVVNTNSTVSKAVDLKKEAVLVTVDGTDRTGSKTIDAIIIGTGNANPVVSTVNTPATSVNIVKPNTATATLLLQNAILGTISNHETTSANTGGLINLSPVTDIEAKLVNVGNIVSYMMYHPPILSFILK</sequence>
<evidence type="ECO:0000313" key="4">
    <source>
        <dbReference type="Proteomes" id="UP000786811"/>
    </source>
</evidence>